<sequence length="117" mass="12729">MKCSSATYGFGSSTICLTSLTISAGVVLLALAFTFDATVDAASYVPPNVFKYHRRASMPSLSVVSPLDVLRETQTNRLLADRINANNAFLSRIGKRGNDGAPNFLQYFEEFSQAEEP</sequence>
<dbReference type="InParanoid" id="A0A7M7JQ66"/>
<keyword evidence="6" id="KW-1185">Reference proteome</keyword>
<evidence type="ECO:0000313" key="6">
    <source>
        <dbReference type="Proteomes" id="UP000594260"/>
    </source>
</evidence>
<evidence type="ECO:0000259" key="4">
    <source>
        <dbReference type="SMART" id="SM00039"/>
    </source>
</evidence>
<dbReference type="KEGG" id="vde:111248063"/>
<dbReference type="InterPro" id="IPR000187">
    <property type="entry name" value="CRF"/>
</dbReference>
<comment type="subcellular location">
    <subcellularLocation>
        <location evidence="1">Secreted</location>
    </subcellularLocation>
</comment>
<proteinExistence type="predicted"/>
<organism evidence="5 6">
    <name type="scientific">Varroa destructor</name>
    <name type="common">Honeybee mite</name>
    <dbReference type="NCBI Taxonomy" id="109461"/>
    <lineage>
        <taxon>Eukaryota</taxon>
        <taxon>Metazoa</taxon>
        <taxon>Ecdysozoa</taxon>
        <taxon>Arthropoda</taxon>
        <taxon>Chelicerata</taxon>
        <taxon>Arachnida</taxon>
        <taxon>Acari</taxon>
        <taxon>Parasitiformes</taxon>
        <taxon>Mesostigmata</taxon>
        <taxon>Gamasina</taxon>
        <taxon>Dermanyssoidea</taxon>
        <taxon>Varroidae</taxon>
        <taxon>Varroa</taxon>
    </lineage>
</organism>
<accession>A0A7M7JQ66</accession>
<dbReference type="SMART" id="SM00039">
    <property type="entry name" value="CRF"/>
    <property type="match status" value="1"/>
</dbReference>
<name>A0A7M7JQ66_VARDE</name>
<keyword evidence="2" id="KW-0964">Secreted</keyword>
<dbReference type="Proteomes" id="UP000594260">
    <property type="component" value="Unplaced"/>
</dbReference>
<dbReference type="GO" id="GO:0005179">
    <property type="term" value="F:hormone activity"/>
    <property type="evidence" value="ECO:0007669"/>
    <property type="project" value="UniProtKB-KW"/>
</dbReference>
<protein>
    <recommendedName>
        <fullName evidence="4">Corticotropin-releasing factor domain-containing protein</fullName>
    </recommendedName>
</protein>
<evidence type="ECO:0000256" key="1">
    <source>
        <dbReference type="ARBA" id="ARBA00004613"/>
    </source>
</evidence>
<reference evidence="5" key="1">
    <citation type="submission" date="2021-01" db="UniProtKB">
        <authorList>
            <consortium name="EnsemblMetazoa"/>
        </authorList>
    </citation>
    <scope>IDENTIFICATION</scope>
</reference>
<dbReference type="GO" id="GO:0005576">
    <property type="term" value="C:extracellular region"/>
    <property type="evidence" value="ECO:0007669"/>
    <property type="project" value="UniProtKB-SubCell"/>
</dbReference>
<evidence type="ECO:0000256" key="3">
    <source>
        <dbReference type="ARBA" id="ARBA00022702"/>
    </source>
</evidence>
<dbReference type="GeneID" id="111248063"/>
<dbReference type="OrthoDB" id="6418774at2759"/>
<keyword evidence="3" id="KW-0372">Hormone</keyword>
<dbReference type="AlphaFoldDB" id="A0A7M7JQ66"/>
<feature type="domain" description="Corticotropin-releasing factor" evidence="4">
    <location>
        <begin position="57"/>
        <end position="93"/>
    </location>
</feature>
<dbReference type="EnsemblMetazoa" id="XM_022799791">
    <property type="protein sequence ID" value="XP_022655526"/>
    <property type="gene ID" value="LOC111248063"/>
</dbReference>
<evidence type="ECO:0000313" key="5">
    <source>
        <dbReference type="EnsemblMetazoa" id="XP_022655526"/>
    </source>
</evidence>
<evidence type="ECO:0000256" key="2">
    <source>
        <dbReference type="ARBA" id="ARBA00022525"/>
    </source>
</evidence>
<dbReference type="RefSeq" id="XP_022655526.1">
    <property type="nucleotide sequence ID" value="XM_022799791.1"/>
</dbReference>